<protein>
    <submittedName>
        <fullName evidence="5">Prohead peptidase</fullName>
    </submittedName>
</protein>
<evidence type="ECO:0000313" key="5">
    <source>
        <dbReference type="EMBL" id="SBT06456.1"/>
    </source>
</evidence>
<evidence type="ECO:0000256" key="1">
    <source>
        <dbReference type="ARBA" id="ARBA00022612"/>
    </source>
</evidence>
<evidence type="ECO:0000259" key="4">
    <source>
        <dbReference type="Pfam" id="PF04586"/>
    </source>
</evidence>
<dbReference type="RefSeq" id="WP_186410507.1">
    <property type="nucleotide sequence ID" value="NZ_FLQY01000100.1"/>
</dbReference>
<dbReference type="GO" id="GO:0006508">
    <property type="term" value="P:proteolysis"/>
    <property type="evidence" value="ECO:0007669"/>
    <property type="project" value="UniProtKB-KW"/>
</dbReference>
<dbReference type="Proteomes" id="UP000199600">
    <property type="component" value="Unassembled WGS sequence"/>
</dbReference>
<evidence type="ECO:0000256" key="3">
    <source>
        <dbReference type="ARBA" id="ARBA00022801"/>
    </source>
</evidence>
<evidence type="ECO:0000256" key="2">
    <source>
        <dbReference type="ARBA" id="ARBA00022670"/>
    </source>
</evidence>
<keyword evidence="3" id="KW-0378">Hydrolase</keyword>
<keyword evidence="2" id="KW-0645">Protease</keyword>
<dbReference type="InterPro" id="IPR006433">
    <property type="entry name" value="Prohead_protease"/>
</dbReference>
<dbReference type="NCBIfam" id="TIGR01543">
    <property type="entry name" value="proheadase_HK97"/>
    <property type="match status" value="1"/>
</dbReference>
<keyword evidence="1" id="KW-1188">Viral release from host cell</keyword>
<proteinExistence type="predicted"/>
<gene>
    <name evidence="5" type="ORF">PROAA_1890017</name>
</gene>
<dbReference type="AlphaFoldDB" id="A0A1A8XP94"/>
<feature type="domain" description="Prohead serine protease" evidence="4">
    <location>
        <begin position="18"/>
        <end position="157"/>
    </location>
</feature>
<organism evidence="5 6">
    <name type="scientific">Candidatus Propionivibrio aalborgensis</name>
    <dbReference type="NCBI Taxonomy" id="1860101"/>
    <lineage>
        <taxon>Bacteria</taxon>
        <taxon>Pseudomonadati</taxon>
        <taxon>Pseudomonadota</taxon>
        <taxon>Betaproteobacteria</taxon>
        <taxon>Rhodocyclales</taxon>
        <taxon>Rhodocyclaceae</taxon>
        <taxon>Propionivibrio</taxon>
    </lineage>
</organism>
<name>A0A1A8XP94_9RHOO</name>
<dbReference type="InterPro" id="IPR054613">
    <property type="entry name" value="Peptidase_S78_dom"/>
</dbReference>
<evidence type="ECO:0000313" key="6">
    <source>
        <dbReference type="Proteomes" id="UP000199600"/>
    </source>
</evidence>
<sequence length="223" mass="23727">MTENRFSPCYEFKLAGSEATGTFAGYASTFGGIPDSYGDIIAPGAFLASLAEHRQKGSLPAMLWAHQPDEPIGRWITLKEDSHGLAVEGKLTIGTKRGAEAYALMNDGALGLSVGFRVQPDGARYQGSTRILKGVDLLEISPVAMPANSFARVTGVKSALSKPVNIREFEAALRDACGLSVREAKRVASAGWSALQHRDDASDELTTIAALFSVAALEIQLNQ</sequence>
<dbReference type="Pfam" id="PF04586">
    <property type="entry name" value="Peptidase_S78"/>
    <property type="match status" value="1"/>
</dbReference>
<accession>A0A1A8XP94</accession>
<keyword evidence="6" id="KW-1185">Reference proteome</keyword>
<reference evidence="5 6" key="1">
    <citation type="submission" date="2016-06" db="EMBL/GenBank/DDBJ databases">
        <authorList>
            <person name="Kjaerup R.B."/>
            <person name="Dalgaard T.S."/>
            <person name="Juul-Madsen H.R."/>
        </authorList>
    </citation>
    <scope>NUCLEOTIDE SEQUENCE [LARGE SCALE GENOMIC DNA]</scope>
    <source>
        <strain evidence="5">2</strain>
    </source>
</reference>
<dbReference type="GO" id="GO:0008233">
    <property type="term" value="F:peptidase activity"/>
    <property type="evidence" value="ECO:0007669"/>
    <property type="project" value="UniProtKB-KW"/>
</dbReference>
<dbReference type="EMBL" id="FLQY01000100">
    <property type="protein sequence ID" value="SBT06456.1"/>
    <property type="molecule type" value="Genomic_DNA"/>
</dbReference>